<keyword evidence="4" id="KW-0233">DNA recombination</keyword>
<dbReference type="Proteomes" id="UP000325607">
    <property type="component" value="Unassembled WGS sequence"/>
</dbReference>
<dbReference type="EMBL" id="CABVGX010000006">
    <property type="protein sequence ID" value="VVM57602.1"/>
    <property type="molecule type" value="Genomic_DNA"/>
</dbReference>
<dbReference type="InterPro" id="IPR010998">
    <property type="entry name" value="Integrase_recombinase_N"/>
</dbReference>
<evidence type="ECO:0000256" key="5">
    <source>
        <dbReference type="SAM" id="Coils"/>
    </source>
</evidence>
<evidence type="ECO:0000256" key="2">
    <source>
        <dbReference type="ARBA" id="ARBA00022908"/>
    </source>
</evidence>
<evidence type="ECO:0000256" key="3">
    <source>
        <dbReference type="ARBA" id="ARBA00023125"/>
    </source>
</evidence>
<evidence type="ECO:0000313" key="8">
    <source>
        <dbReference type="EMBL" id="VVM57602.1"/>
    </source>
</evidence>
<protein>
    <recommendedName>
        <fullName evidence="7">Tyr recombinase domain-containing protein</fullName>
    </recommendedName>
</protein>
<evidence type="ECO:0000256" key="6">
    <source>
        <dbReference type="SAM" id="MobiDB-lite"/>
    </source>
</evidence>
<evidence type="ECO:0000256" key="1">
    <source>
        <dbReference type="ARBA" id="ARBA00008857"/>
    </source>
</evidence>
<dbReference type="InterPro" id="IPR002104">
    <property type="entry name" value="Integrase_catalytic"/>
</dbReference>
<gene>
    <name evidence="8" type="ORF">PS645_01084</name>
</gene>
<dbReference type="InterPro" id="IPR050808">
    <property type="entry name" value="Phage_Integrase"/>
</dbReference>
<feature type="coiled-coil region" evidence="5">
    <location>
        <begin position="101"/>
        <end position="130"/>
    </location>
</feature>
<dbReference type="GO" id="GO:0006310">
    <property type="term" value="P:DNA recombination"/>
    <property type="evidence" value="ECO:0007669"/>
    <property type="project" value="UniProtKB-KW"/>
</dbReference>
<keyword evidence="5" id="KW-0175">Coiled coil</keyword>
<evidence type="ECO:0000256" key="4">
    <source>
        <dbReference type="ARBA" id="ARBA00023172"/>
    </source>
</evidence>
<dbReference type="InterPro" id="IPR011010">
    <property type="entry name" value="DNA_brk_join_enz"/>
</dbReference>
<dbReference type="Pfam" id="PF00589">
    <property type="entry name" value="Phage_integrase"/>
    <property type="match status" value="1"/>
</dbReference>
<feature type="compositionally biased region" description="Polar residues" evidence="6">
    <location>
        <begin position="1"/>
        <end position="11"/>
    </location>
</feature>
<evidence type="ECO:0000259" key="7">
    <source>
        <dbReference type="PROSITE" id="PS51898"/>
    </source>
</evidence>
<dbReference type="PROSITE" id="PS51898">
    <property type="entry name" value="TYR_RECOMBINASE"/>
    <property type="match status" value="1"/>
</dbReference>
<reference evidence="8 9" key="1">
    <citation type="submission" date="2019-09" db="EMBL/GenBank/DDBJ databases">
        <authorList>
            <person name="Chandra G."/>
            <person name="Truman W A."/>
        </authorList>
    </citation>
    <scope>NUCLEOTIDE SEQUENCE [LARGE SCALE GENOMIC DNA]</scope>
    <source>
        <strain evidence="8">PS645</strain>
    </source>
</reference>
<dbReference type="RefSeq" id="WP_150579527.1">
    <property type="nucleotide sequence ID" value="NZ_CABVGX010000006.1"/>
</dbReference>
<dbReference type="PANTHER" id="PTHR30629">
    <property type="entry name" value="PROPHAGE INTEGRASE"/>
    <property type="match status" value="1"/>
</dbReference>
<dbReference type="GO" id="GO:0003677">
    <property type="term" value="F:DNA binding"/>
    <property type="evidence" value="ECO:0007669"/>
    <property type="project" value="UniProtKB-KW"/>
</dbReference>
<evidence type="ECO:0000313" key="9">
    <source>
        <dbReference type="Proteomes" id="UP000325607"/>
    </source>
</evidence>
<keyword evidence="3" id="KW-0238">DNA-binding</keyword>
<dbReference type="SUPFAM" id="SSF56349">
    <property type="entry name" value="DNA breaking-rejoining enzymes"/>
    <property type="match status" value="1"/>
</dbReference>
<dbReference type="GO" id="GO:0015074">
    <property type="term" value="P:DNA integration"/>
    <property type="evidence" value="ECO:0007669"/>
    <property type="project" value="UniProtKB-KW"/>
</dbReference>
<feature type="region of interest" description="Disordered" evidence="6">
    <location>
        <begin position="1"/>
        <end position="22"/>
    </location>
</feature>
<dbReference type="OrthoDB" id="9795573at2"/>
<dbReference type="InterPro" id="IPR013762">
    <property type="entry name" value="Integrase-like_cat_sf"/>
</dbReference>
<feature type="domain" description="Tyr recombinase" evidence="7">
    <location>
        <begin position="260"/>
        <end position="451"/>
    </location>
</feature>
<dbReference type="Gene3D" id="1.10.150.130">
    <property type="match status" value="1"/>
</dbReference>
<proteinExistence type="inferred from homology"/>
<dbReference type="PANTHER" id="PTHR30629:SF2">
    <property type="entry name" value="PROPHAGE INTEGRASE INTS-RELATED"/>
    <property type="match status" value="1"/>
</dbReference>
<organism evidence="8 9">
    <name type="scientific">Pseudomonas fluorescens</name>
    <dbReference type="NCBI Taxonomy" id="294"/>
    <lineage>
        <taxon>Bacteria</taxon>
        <taxon>Pseudomonadati</taxon>
        <taxon>Pseudomonadota</taxon>
        <taxon>Gammaproteobacteria</taxon>
        <taxon>Pseudomonadales</taxon>
        <taxon>Pseudomonadaceae</taxon>
        <taxon>Pseudomonas</taxon>
    </lineage>
</organism>
<keyword evidence="2" id="KW-0229">DNA integration</keyword>
<comment type="similarity">
    <text evidence="1">Belongs to the 'phage' integrase family.</text>
</comment>
<dbReference type="AlphaFoldDB" id="A0A5E6QXA0"/>
<sequence>MASNASKTVNDQKVRGMTPGCSPLVESLPGRGTGALVFKRANESSPACYYRYHLAGKQVLIKLGVYRRTAREVGFTLPELRDHAAAMAQIAKAHGDVKAYLAQQEESAEAARIQNERAVESARLKAEEEARERHHLAEVEASRGTFGELFLDYIESRREKATAGVVKELERLYQTNMLAPHASIMAMKARDIRPDHILAILNPIWDRGAKVQADRMRSFLAAAFNHGLRAENAVGRSSAKSYKLENNPAMLVAVEKVSAPATRALSDAELRKFWGTVETTEGVGPVMALLFQFVIATGGQRILNICQTTWDDYDLEAQTVSLIHRKGRGGQTMSRPHLVPLTGRAIAILKHVREINGCHPWPWTTTGKQHIVVSSPRHAVADWLKSEHAVIGGKQTSSFSPRDLRRTCAQLMQRHGISDQLSDLLQAHGQTGVANIHYRNNPEAALPEKRRAIELFERALAKVLGEQQTANVVPLSRKRNKTEKNKNNF</sequence>
<dbReference type="Gene3D" id="1.10.443.10">
    <property type="entry name" value="Intergrase catalytic core"/>
    <property type="match status" value="1"/>
</dbReference>
<name>A0A5E6QXA0_PSEFL</name>
<accession>A0A5E6QXA0</accession>